<feature type="transmembrane region" description="Helical" evidence="6">
    <location>
        <begin position="345"/>
        <end position="365"/>
    </location>
</feature>
<protein>
    <recommendedName>
        <fullName evidence="7">SSD domain-containing protein</fullName>
    </recommendedName>
</protein>
<feature type="transmembrane region" description="Helical" evidence="6">
    <location>
        <begin position="187"/>
        <end position="206"/>
    </location>
</feature>
<keyword evidence="5 6" id="KW-0472">Membrane</keyword>
<evidence type="ECO:0000256" key="5">
    <source>
        <dbReference type="ARBA" id="ARBA00023136"/>
    </source>
</evidence>
<sequence length="951" mass="103619">YDYLGETFGGNDVALVALEADDVFRRDVLTAMRGFARKAETLAGVDTVLCLTEMLDIKKTEGGIEVGDLIAPGELPDQREIDSLRRYILGKEMYTGIFVSPSGKIAVVLVRLTGNGDVDRVALGQELRRTAEEVFAWSDVKLYYAGLPFQIYYMDQIVLDDMGLLTPVVFGLVALVLGLFYRRLAGVFLPLAGVGFAVVWSLGLMGLTGTPISLMTGVLPVVLVAVGSAYAIHVVSRYMDERRQVDDRREATRLAISHVGLPVLFAGLTTVVGFVSLASANIQIIREMGIFAAFGVFGATVISLTLVPAVLAIIGGSVKRDFVNRMVEPGRISHGVSRFIERRPALVSLGVLALFIAGVIALPYVKREVNLVEFFPEDSTMRSSERVIEKHFGGSVPMQVYVQGDIRHPSVLARMERIEKLMRSEVGHGVQSIGALLRELCFNLYDERRIPPTRAGVNELFYLIEGNDLLKNLVARGGYYPPEATRRLAAFYPSAAQGDADSGTEGGLETEAVIVTNVSSSRTQEMIAHTQVVEDFLEQSVPRLESPVTVADLDGAAFDELRDYQLGWIAWGLSRDASYRGLELDLEDALLALREAGLAEPVSMDDVTIAGTLAPWVEEYVKNSGDVLSDDGPALERLGKAITGVWRPGGTLYPDTADLSAAIAAALPQAYLAEYPDDPDWLADIIAKRTTHLVQNGVVDRWTQKVLGRLPEPFSANEEFVADLRGALYELTDRAAYVPSDMAWRLTGEPPREIVPLLVTQTGFPRIYGVMEQKLVDNQKASMAIAYVLVFLLLLAVMRNVVGGLLASIPILLTVLINFAIMALWGIPLDFVTMMIASLVIGIGVDYTIHFTESFRRELARSESPVAALEKVLATTGRAVIINAVSVAAGFLVLLASEIIPLRQFGVLVAVTMVASSLAALVILPAIYFTFRPKFIFNKGSKPPASKKENE</sequence>
<evidence type="ECO:0000256" key="1">
    <source>
        <dbReference type="ARBA" id="ARBA00004651"/>
    </source>
</evidence>
<name>A0A1F5FAV1_9BACT</name>
<evidence type="ECO:0000259" key="7">
    <source>
        <dbReference type="PROSITE" id="PS50156"/>
    </source>
</evidence>
<evidence type="ECO:0000313" key="8">
    <source>
        <dbReference type="EMBL" id="OGD76751.1"/>
    </source>
</evidence>
<feature type="transmembrane region" description="Helical" evidence="6">
    <location>
        <begin position="906"/>
        <end position="931"/>
    </location>
</feature>
<feature type="transmembrane region" description="Helical" evidence="6">
    <location>
        <begin position="290"/>
        <end position="316"/>
    </location>
</feature>
<evidence type="ECO:0000256" key="3">
    <source>
        <dbReference type="ARBA" id="ARBA00022692"/>
    </source>
</evidence>
<dbReference type="PANTHER" id="PTHR33406:SF13">
    <property type="entry name" value="MEMBRANE PROTEIN YDFJ"/>
    <property type="match status" value="1"/>
</dbReference>
<feature type="non-terminal residue" evidence="8">
    <location>
        <position position="1"/>
    </location>
</feature>
<keyword evidence="3 6" id="KW-0812">Transmembrane</keyword>
<feature type="domain" description="SSD" evidence="7">
    <location>
        <begin position="196"/>
        <end position="313"/>
    </location>
</feature>
<feature type="domain" description="SSD" evidence="7">
    <location>
        <begin position="804"/>
        <end position="930"/>
    </location>
</feature>
<feature type="transmembrane region" description="Helical" evidence="6">
    <location>
        <begin position="162"/>
        <end position="180"/>
    </location>
</feature>
<dbReference type="SUPFAM" id="SSF82866">
    <property type="entry name" value="Multidrug efflux transporter AcrB transmembrane domain"/>
    <property type="match status" value="2"/>
</dbReference>
<dbReference type="EMBL" id="MFAF01000068">
    <property type="protein sequence ID" value="OGD76751.1"/>
    <property type="molecule type" value="Genomic_DNA"/>
</dbReference>
<dbReference type="GO" id="GO:0005886">
    <property type="term" value="C:plasma membrane"/>
    <property type="evidence" value="ECO:0007669"/>
    <property type="project" value="UniProtKB-SubCell"/>
</dbReference>
<dbReference type="Gene3D" id="1.20.1640.10">
    <property type="entry name" value="Multidrug efflux transporter AcrB transmembrane domain"/>
    <property type="match status" value="2"/>
</dbReference>
<proteinExistence type="predicted"/>
<evidence type="ECO:0000313" key="9">
    <source>
        <dbReference type="Proteomes" id="UP000177187"/>
    </source>
</evidence>
<dbReference type="InterPro" id="IPR004869">
    <property type="entry name" value="MMPL_dom"/>
</dbReference>
<dbReference type="STRING" id="1817816.A2Y64_00360"/>
<dbReference type="AlphaFoldDB" id="A0A1F5FAV1"/>
<evidence type="ECO:0000256" key="2">
    <source>
        <dbReference type="ARBA" id="ARBA00022475"/>
    </source>
</evidence>
<dbReference type="PANTHER" id="PTHR33406">
    <property type="entry name" value="MEMBRANE PROTEIN MJ1562-RELATED"/>
    <property type="match status" value="1"/>
</dbReference>
<evidence type="ECO:0000256" key="4">
    <source>
        <dbReference type="ARBA" id="ARBA00022989"/>
    </source>
</evidence>
<dbReference type="InterPro" id="IPR000731">
    <property type="entry name" value="SSD"/>
</dbReference>
<keyword evidence="4 6" id="KW-1133">Transmembrane helix</keyword>
<feature type="transmembrane region" description="Helical" evidence="6">
    <location>
        <begin position="212"/>
        <end position="233"/>
    </location>
</feature>
<dbReference type="Proteomes" id="UP000177187">
    <property type="component" value="Unassembled WGS sequence"/>
</dbReference>
<evidence type="ECO:0000256" key="6">
    <source>
        <dbReference type="SAM" id="Phobius"/>
    </source>
</evidence>
<feature type="transmembrane region" description="Helical" evidence="6">
    <location>
        <begin position="254"/>
        <end position="278"/>
    </location>
</feature>
<comment type="subcellular location">
    <subcellularLocation>
        <location evidence="1">Cell membrane</location>
        <topology evidence="1">Multi-pass membrane protein</topology>
    </subcellularLocation>
</comment>
<dbReference type="InterPro" id="IPR050545">
    <property type="entry name" value="Mycobact_MmpL"/>
</dbReference>
<dbReference type="Pfam" id="PF03176">
    <property type="entry name" value="MMPL"/>
    <property type="match status" value="2"/>
</dbReference>
<gene>
    <name evidence="8" type="ORF">A2Y64_00360</name>
</gene>
<feature type="transmembrane region" description="Helical" evidence="6">
    <location>
        <begin position="880"/>
        <end position="900"/>
    </location>
</feature>
<feature type="transmembrane region" description="Helical" evidence="6">
    <location>
        <begin position="831"/>
        <end position="849"/>
    </location>
</feature>
<accession>A0A1F5FAV1</accession>
<feature type="transmembrane region" description="Helical" evidence="6">
    <location>
        <begin position="805"/>
        <end position="825"/>
    </location>
</feature>
<comment type="caution">
    <text evidence="8">The sequence shown here is derived from an EMBL/GenBank/DDBJ whole genome shotgun (WGS) entry which is preliminary data.</text>
</comment>
<keyword evidence="2" id="KW-1003">Cell membrane</keyword>
<reference evidence="8 9" key="1">
    <citation type="journal article" date="2016" name="Nat. Commun.">
        <title>Thousands of microbial genomes shed light on interconnected biogeochemical processes in an aquifer system.</title>
        <authorList>
            <person name="Anantharaman K."/>
            <person name="Brown C.T."/>
            <person name="Hug L.A."/>
            <person name="Sharon I."/>
            <person name="Castelle C.J."/>
            <person name="Probst A.J."/>
            <person name="Thomas B.C."/>
            <person name="Singh A."/>
            <person name="Wilkins M.J."/>
            <person name="Karaoz U."/>
            <person name="Brodie E.L."/>
            <person name="Williams K.H."/>
            <person name="Hubbard S.S."/>
            <person name="Banfield J.F."/>
        </authorList>
    </citation>
    <scope>NUCLEOTIDE SEQUENCE [LARGE SCALE GENOMIC DNA]</scope>
</reference>
<dbReference type="PROSITE" id="PS50156">
    <property type="entry name" value="SSD"/>
    <property type="match status" value="2"/>
</dbReference>
<organism evidence="8 9">
    <name type="scientific">Candidatus Coatesbacteria bacterium RBG_13_66_14</name>
    <dbReference type="NCBI Taxonomy" id="1817816"/>
    <lineage>
        <taxon>Bacteria</taxon>
        <taxon>Candidatus Coatesiibacteriota</taxon>
    </lineage>
</organism>
<feature type="transmembrane region" description="Helical" evidence="6">
    <location>
        <begin position="781"/>
        <end position="798"/>
    </location>
</feature>